<dbReference type="GO" id="GO:0004784">
    <property type="term" value="F:superoxide dismutase activity"/>
    <property type="evidence" value="ECO:0007669"/>
    <property type="project" value="UniProtKB-EC"/>
</dbReference>
<keyword evidence="8" id="KW-0408">Iron</keyword>
<feature type="transmembrane region" description="Helical" evidence="10">
    <location>
        <begin position="414"/>
        <end position="433"/>
    </location>
</feature>
<evidence type="ECO:0000256" key="5">
    <source>
        <dbReference type="ARBA" id="ARBA00014767"/>
    </source>
</evidence>
<feature type="transmembrane region" description="Helical" evidence="10">
    <location>
        <begin position="472"/>
        <end position="491"/>
    </location>
</feature>
<dbReference type="InterPro" id="IPR002528">
    <property type="entry name" value="MATE_fam"/>
</dbReference>
<dbReference type="PANTHER" id="PTHR43595:SF2">
    <property type="entry name" value="SMALL RIBOSOMAL SUBUNIT PROTEIN MS42"/>
    <property type="match status" value="1"/>
</dbReference>
<dbReference type="GO" id="GO:0005737">
    <property type="term" value="C:cytoplasm"/>
    <property type="evidence" value="ECO:0007669"/>
    <property type="project" value="TreeGrafter"/>
</dbReference>
<feature type="transmembrane region" description="Helical" evidence="10">
    <location>
        <begin position="526"/>
        <end position="546"/>
    </location>
</feature>
<dbReference type="SUPFAM" id="SSF54719">
    <property type="entry name" value="Fe,Mn superoxide dismutase (SOD), C-terminal domain"/>
    <property type="match status" value="1"/>
</dbReference>
<dbReference type="PANTHER" id="PTHR43595">
    <property type="entry name" value="37S RIBOSOMAL PROTEIN S26, MITOCHONDRIAL"/>
    <property type="match status" value="1"/>
</dbReference>
<dbReference type="EMBL" id="JABANP010000028">
    <property type="protein sequence ID" value="KAF4694817.1"/>
    <property type="molecule type" value="Genomic_DNA"/>
</dbReference>
<dbReference type="GO" id="GO:0042910">
    <property type="term" value="F:xenobiotic transmembrane transporter activity"/>
    <property type="evidence" value="ECO:0007669"/>
    <property type="project" value="InterPro"/>
</dbReference>
<dbReference type="InterPro" id="IPR036324">
    <property type="entry name" value="Mn/Fe_SOD_N_sf"/>
</dbReference>
<feature type="transmembrane region" description="Helical" evidence="10">
    <location>
        <begin position="337"/>
        <end position="363"/>
    </location>
</feature>
<dbReference type="PROSITE" id="PS00088">
    <property type="entry name" value="SOD_MN"/>
    <property type="match status" value="1"/>
</dbReference>
<dbReference type="InterPro" id="IPR036314">
    <property type="entry name" value="SOD_C_sf"/>
</dbReference>
<dbReference type="InterPro" id="IPR019833">
    <property type="entry name" value="Mn/Fe_SOD_BS"/>
</dbReference>
<name>A0A7J6PFV5_PEROL</name>
<keyword evidence="10" id="KW-1133">Transmembrane helix</keyword>
<feature type="transmembrane region" description="Helical" evidence="10">
    <location>
        <begin position="100"/>
        <end position="123"/>
    </location>
</feature>
<dbReference type="GO" id="GO:0016020">
    <property type="term" value="C:membrane"/>
    <property type="evidence" value="ECO:0007669"/>
    <property type="project" value="InterPro"/>
</dbReference>
<feature type="transmembrane region" description="Helical" evidence="10">
    <location>
        <begin position="218"/>
        <end position="236"/>
    </location>
</feature>
<dbReference type="FunFam" id="3.55.40.20:FF:000004">
    <property type="entry name" value="Superoxide dismutase [Fe]"/>
    <property type="match status" value="1"/>
</dbReference>
<dbReference type="Gene3D" id="3.55.40.20">
    <property type="entry name" value="Iron/manganese superoxide dismutase, C-terminal domain"/>
    <property type="match status" value="1"/>
</dbReference>
<keyword evidence="10" id="KW-0812">Transmembrane</keyword>
<evidence type="ECO:0000313" key="14">
    <source>
        <dbReference type="Proteomes" id="UP000541610"/>
    </source>
</evidence>
<dbReference type="GO" id="GO:1990961">
    <property type="term" value="P:xenobiotic detoxification by transmembrane export across the plasma membrane"/>
    <property type="evidence" value="ECO:0007669"/>
    <property type="project" value="InterPro"/>
</dbReference>
<dbReference type="InterPro" id="IPR045069">
    <property type="entry name" value="MATE_euk"/>
</dbReference>
<comment type="similarity">
    <text evidence="2">Belongs to the iron/manganese superoxide dismutase family.</text>
</comment>
<dbReference type="AlphaFoldDB" id="A0A7J6PFV5"/>
<dbReference type="NCBIfam" id="TIGR00797">
    <property type="entry name" value="matE"/>
    <property type="match status" value="1"/>
</dbReference>
<feature type="compositionally biased region" description="Low complexity" evidence="9">
    <location>
        <begin position="1"/>
        <end position="14"/>
    </location>
</feature>
<evidence type="ECO:0000256" key="7">
    <source>
        <dbReference type="ARBA" id="ARBA00023002"/>
    </source>
</evidence>
<gene>
    <name evidence="13" type="ORF">FOZ60_006972</name>
</gene>
<sequence>MFGSCDSTDCSSGGEDSDKPSIRKPLLPPAAKGRKETKGHQHHHTLQDLANNLVTKSCKSRFDEACTLCGYSIPVALSSAARNFHDMTDQFILGHLGTEYLAACGVAGIWTFLFDVMVLESVIQLSTLCSQAFGAGNYTLVGEWFQLGLCCFTLMCVPVIVTRWFTADFLEFMGFDANLAYLAGEYTTYSQLSILCDVVFFSCRSYLSAQGIVKPSMIIDNVAVVVNLGVAYVMTFPMGLGLIGAAIATTITRFLRTVMYILYCFAWKGYHKRTWDGWTAKALTNPKRWKILLGLALPAAWGALTEEIQYELLCFMAAKMGSVVIAAHNLSLSIMDLFFVFSTGIGQGVGVRVAAAISSFRIADAKRTVEVGLELTLASGVVLGAAYVALLPFLAKAASDDPEVQSLLKGLSPYVAVGIAAMMCLTPAFQVLLNQGRSKISSNIIAVCCWVVGFPISYIYGLKLDGGVYGLWLGLIAGYGSSVIVMVLIICKTNWIKVCREARLRSEVTRGVAAAAQEGQYSLFDAIMRLMCSSAVLAVAVIQYVFSQPYEPTPLGYDYDALEPYIDAETMRVHHVGHYKAYADKFSSAARQLRSMPEYKYLAKMGIDGLLLKLDEVPVALRDRIRNNGGGYVNHELFFASMSKDGGGEPEGAIRRAIDQDFGSFSKFVSGFTSLAEGRFGAGWVWLVVDTSTEDNTLKILSIQNQDTPQMVSSDLVPLLGLDVWEHAYYLKYKNNRRAYIDAWWNVVDWSTVNERYIQGGFTHLDSDMLPEGESTTEREL</sequence>
<dbReference type="Pfam" id="PF00081">
    <property type="entry name" value="Sod_Fe_N"/>
    <property type="match status" value="1"/>
</dbReference>
<dbReference type="SUPFAM" id="SSF46609">
    <property type="entry name" value="Fe,Mn superoxide dismutase (SOD), N-terminal domain"/>
    <property type="match status" value="1"/>
</dbReference>
<dbReference type="GO" id="GO:0046872">
    <property type="term" value="F:metal ion binding"/>
    <property type="evidence" value="ECO:0007669"/>
    <property type="project" value="UniProtKB-KW"/>
</dbReference>
<dbReference type="GO" id="GO:0015297">
    <property type="term" value="F:antiporter activity"/>
    <property type="evidence" value="ECO:0007669"/>
    <property type="project" value="InterPro"/>
</dbReference>
<evidence type="ECO:0000256" key="3">
    <source>
        <dbReference type="ARBA" id="ARBA00010199"/>
    </source>
</evidence>
<accession>A0A7J6PFV5</accession>
<dbReference type="Pfam" id="PF01554">
    <property type="entry name" value="MatE"/>
    <property type="match status" value="2"/>
</dbReference>
<dbReference type="Pfam" id="PF02777">
    <property type="entry name" value="Sod_Fe_C"/>
    <property type="match status" value="1"/>
</dbReference>
<feature type="transmembrane region" description="Helical" evidence="10">
    <location>
        <begin position="144"/>
        <end position="166"/>
    </location>
</feature>
<organism evidence="13 14">
    <name type="scientific">Perkinsus olseni</name>
    <name type="common">Perkinsus atlanticus</name>
    <dbReference type="NCBI Taxonomy" id="32597"/>
    <lineage>
        <taxon>Eukaryota</taxon>
        <taxon>Sar</taxon>
        <taxon>Alveolata</taxon>
        <taxon>Perkinsozoa</taxon>
        <taxon>Perkinsea</taxon>
        <taxon>Perkinsida</taxon>
        <taxon>Perkinsidae</taxon>
        <taxon>Perkinsus</taxon>
    </lineage>
</organism>
<evidence type="ECO:0000259" key="12">
    <source>
        <dbReference type="Pfam" id="PF02777"/>
    </source>
</evidence>
<dbReference type="Proteomes" id="UP000541610">
    <property type="component" value="Unassembled WGS sequence"/>
</dbReference>
<evidence type="ECO:0000256" key="8">
    <source>
        <dbReference type="ARBA" id="ARBA00023004"/>
    </source>
</evidence>
<comment type="cofactor">
    <cofactor evidence="1">
        <name>Fe cation</name>
        <dbReference type="ChEBI" id="CHEBI:24875"/>
    </cofactor>
</comment>
<dbReference type="EC" id="1.15.1.1" evidence="4"/>
<feature type="region of interest" description="Disordered" evidence="9">
    <location>
        <begin position="1"/>
        <end position="42"/>
    </location>
</feature>
<evidence type="ECO:0000256" key="4">
    <source>
        <dbReference type="ARBA" id="ARBA00012682"/>
    </source>
</evidence>
<reference evidence="13 14" key="1">
    <citation type="submission" date="2020-04" db="EMBL/GenBank/DDBJ databases">
        <title>Perkinsus olseni comparative genomics.</title>
        <authorList>
            <person name="Bogema D.R."/>
        </authorList>
    </citation>
    <scope>NUCLEOTIDE SEQUENCE [LARGE SCALE GENOMIC DNA]</scope>
    <source>
        <strain evidence="13">00978-12</strain>
    </source>
</reference>
<dbReference type="Gene3D" id="1.10.287.990">
    <property type="entry name" value="Fe,Mn superoxide dismutase (SOD) domain"/>
    <property type="match status" value="1"/>
</dbReference>
<feature type="domain" description="Manganese/iron superoxide dismutase C-terminal" evidence="12">
    <location>
        <begin position="650"/>
        <end position="756"/>
    </location>
</feature>
<dbReference type="InterPro" id="IPR019832">
    <property type="entry name" value="Mn/Fe_SOD_C"/>
</dbReference>
<proteinExistence type="inferred from homology"/>
<evidence type="ECO:0000313" key="13">
    <source>
        <dbReference type="EMBL" id="KAF4694817.1"/>
    </source>
</evidence>
<evidence type="ECO:0000256" key="1">
    <source>
        <dbReference type="ARBA" id="ARBA00001962"/>
    </source>
</evidence>
<dbReference type="InterPro" id="IPR019831">
    <property type="entry name" value="Mn/Fe_SOD_N"/>
</dbReference>
<dbReference type="PRINTS" id="PR01703">
    <property type="entry name" value="MNSODISMTASE"/>
</dbReference>
<dbReference type="InterPro" id="IPR001189">
    <property type="entry name" value="Mn/Fe_SOD"/>
</dbReference>
<protein>
    <recommendedName>
        <fullName evidence="5">Superoxide dismutase [Fe]</fullName>
        <ecNumber evidence="4">1.15.1.1</ecNumber>
    </recommendedName>
</protein>
<dbReference type="OrthoDB" id="2126698at2759"/>
<dbReference type="CDD" id="cd13132">
    <property type="entry name" value="MATE_eukaryotic"/>
    <property type="match status" value="1"/>
</dbReference>
<feature type="transmembrane region" description="Helical" evidence="10">
    <location>
        <begin position="440"/>
        <end position="460"/>
    </location>
</feature>
<keyword evidence="6" id="KW-0479">Metal-binding</keyword>
<comment type="caution">
    <text evidence="13">The sequence shown here is derived from an EMBL/GenBank/DDBJ whole genome shotgun (WGS) entry which is preliminary data.</text>
</comment>
<feature type="transmembrane region" description="Helical" evidence="10">
    <location>
        <begin position="375"/>
        <end position="394"/>
    </location>
</feature>
<evidence type="ECO:0000259" key="11">
    <source>
        <dbReference type="Pfam" id="PF00081"/>
    </source>
</evidence>
<keyword evidence="10" id="KW-0472">Membrane</keyword>
<evidence type="ECO:0000256" key="9">
    <source>
        <dbReference type="SAM" id="MobiDB-lite"/>
    </source>
</evidence>
<feature type="domain" description="Manganese/iron superoxide dismutase N-terminal" evidence="11">
    <location>
        <begin position="550"/>
        <end position="643"/>
    </location>
</feature>
<evidence type="ECO:0000256" key="6">
    <source>
        <dbReference type="ARBA" id="ARBA00022723"/>
    </source>
</evidence>
<evidence type="ECO:0000256" key="10">
    <source>
        <dbReference type="SAM" id="Phobius"/>
    </source>
</evidence>
<comment type="similarity">
    <text evidence="3">Belongs to the multi antimicrobial extrusion (MATE) (TC 2.A.66.1) family.</text>
</comment>
<keyword evidence="7" id="KW-0560">Oxidoreductase</keyword>
<evidence type="ECO:0000256" key="2">
    <source>
        <dbReference type="ARBA" id="ARBA00008714"/>
    </source>
</evidence>